<evidence type="ECO:0000313" key="6">
    <source>
        <dbReference type="EMBL" id="OZI59064.1"/>
    </source>
</evidence>
<dbReference type="InterPro" id="IPR036390">
    <property type="entry name" value="WH_DNA-bd_sf"/>
</dbReference>
<dbReference type="PROSITE" id="PS50931">
    <property type="entry name" value="HTH_LYSR"/>
    <property type="match status" value="1"/>
</dbReference>
<keyword evidence="4" id="KW-0804">Transcription</keyword>
<dbReference type="EMBL" id="NEVQ01000008">
    <property type="protein sequence ID" value="OZI59064.1"/>
    <property type="molecule type" value="Genomic_DNA"/>
</dbReference>
<dbReference type="RefSeq" id="WP_094837377.1">
    <property type="nucleotide sequence ID" value="NZ_NEVQ01000008.1"/>
</dbReference>
<keyword evidence="2" id="KW-0805">Transcription regulation</keyword>
<dbReference type="Pfam" id="PF00126">
    <property type="entry name" value="HTH_1"/>
    <property type="match status" value="1"/>
</dbReference>
<comment type="caution">
    <text evidence="6">The sequence shown here is derived from an EMBL/GenBank/DDBJ whole genome shotgun (WGS) entry which is preliminary data.</text>
</comment>
<gene>
    <name evidence="6" type="ORF">CAL20_05370</name>
</gene>
<dbReference type="GO" id="GO:0003700">
    <property type="term" value="F:DNA-binding transcription factor activity"/>
    <property type="evidence" value="ECO:0007669"/>
    <property type="project" value="InterPro"/>
</dbReference>
<dbReference type="PANTHER" id="PTHR30126">
    <property type="entry name" value="HTH-TYPE TRANSCRIPTIONAL REGULATOR"/>
    <property type="match status" value="1"/>
</dbReference>
<organism evidence="6 7">
    <name type="scientific">Bordetella genomosp. 4</name>
    <dbReference type="NCBI Taxonomy" id="463044"/>
    <lineage>
        <taxon>Bacteria</taxon>
        <taxon>Pseudomonadati</taxon>
        <taxon>Pseudomonadota</taxon>
        <taxon>Betaproteobacteria</taxon>
        <taxon>Burkholderiales</taxon>
        <taxon>Alcaligenaceae</taxon>
        <taxon>Bordetella</taxon>
    </lineage>
</organism>
<dbReference type="PRINTS" id="PR00039">
    <property type="entry name" value="HTHLYSR"/>
</dbReference>
<dbReference type="AlphaFoldDB" id="A0A261UAX9"/>
<dbReference type="Gene3D" id="3.40.190.10">
    <property type="entry name" value="Periplasmic binding protein-like II"/>
    <property type="match status" value="2"/>
</dbReference>
<dbReference type="SUPFAM" id="SSF53850">
    <property type="entry name" value="Periplasmic binding protein-like II"/>
    <property type="match status" value="1"/>
</dbReference>
<evidence type="ECO:0000256" key="4">
    <source>
        <dbReference type="ARBA" id="ARBA00023163"/>
    </source>
</evidence>
<evidence type="ECO:0000256" key="1">
    <source>
        <dbReference type="ARBA" id="ARBA00009437"/>
    </source>
</evidence>
<evidence type="ECO:0000256" key="2">
    <source>
        <dbReference type="ARBA" id="ARBA00023015"/>
    </source>
</evidence>
<protein>
    <recommendedName>
        <fullName evidence="5">HTH lysR-type domain-containing protein</fullName>
    </recommendedName>
</protein>
<dbReference type="SUPFAM" id="SSF46785">
    <property type="entry name" value="Winged helix' DNA-binding domain"/>
    <property type="match status" value="1"/>
</dbReference>
<proteinExistence type="inferred from homology"/>
<reference evidence="6 7" key="1">
    <citation type="submission" date="2017-05" db="EMBL/GenBank/DDBJ databases">
        <title>Complete and WGS of Bordetella genogroups.</title>
        <authorList>
            <person name="Spilker T."/>
            <person name="LiPuma J."/>
        </authorList>
    </citation>
    <scope>NUCLEOTIDE SEQUENCE [LARGE SCALE GENOMIC DNA]</scope>
    <source>
        <strain evidence="6 7">AU9919</strain>
    </source>
</reference>
<keyword evidence="3" id="KW-0238">DNA-binding</keyword>
<evidence type="ECO:0000256" key="3">
    <source>
        <dbReference type="ARBA" id="ARBA00023125"/>
    </source>
</evidence>
<dbReference type="InterPro" id="IPR036388">
    <property type="entry name" value="WH-like_DNA-bd_sf"/>
</dbReference>
<dbReference type="PANTHER" id="PTHR30126:SF94">
    <property type="entry name" value="LYSR FAMILY TRANSCRIPTIONAL REGULATOR"/>
    <property type="match status" value="1"/>
</dbReference>
<dbReference type="Proteomes" id="UP000216885">
    <property type="component" value="Unassembled WGS sequence"/>
</dbReference>
<dbReference type="Gene3D" id="1.10.10.10">
    <property type="entry name" value="Winged helix-like DNA-binding domain superfamily/Winged helix DNA-binding domain"/>
    <property type="match status" value="1"/>
</dbReference>
<dbReference type="Pfam" id="PF03466">
    <property type="entry name" value="LysR_substrate"/>
    <property type="match status" value="1"/>
</dbReference>
<comment type="similarity">
    <text evidence="1">Belongs to the LysR transcriptional regulatory family.</text>
</comment>
<keyword evidence="7" id="KW-1185">Reference proteome</keyword>
<evidence type="ECO:0000259" key="5">
    <source>
        <dbReference type="PROSITE" id="PS50931"/>
    </source>
</evidence>
<dbReference type="InterPro" id="IPR000847">
    <property type="entry name" value="LysR_HTH_N"/>
</dbReference>
<accession>A0A261UAX9</accession>
<feature type="domain" description="HTH lysR-type" evidence="5">
    <location>
        <begin position="1"/>
        <end position="58"/>
    </location>
</feature>
<sequence>MKLQYLATLSAVVAHGNLTAAAEQVNLTRSAVSLQMKQLEAYFGQLLFDRSGRHVQPTAFAREVVRTVDRAMAEIEALRSHAARAPGGLVRLGITDSAQTTLLPLAFTDLLRNAPQVELQIERGSTPILLDELKAGRIDVAVLIRPPTGGSSRLLWTELLNDELVLVVPKGLKAAPPAQILREQPWLRFDRRMVAGRMAGQFVEKLVPQRQALIDLPSIDAIVAMVGAGVGVSVLPRLRVEHLHAHAVREVSLGPNAPVRKLAMVRRKAESDHRLLDIVESSFVAAARQLKA</sequence>
<evidence type="ECO:0000313" key="7">
    <source>
        <dbReference type="Proteomes" id="UP000216885"/>
    </source>
</evidence>
<dbReference type="InterPro" id="IPR005119">
    <property type="entry name" value="LysR_subst-bd"/>
</dbReference>
<dbReference type="GO" id="GO:0000976">
    <property type="term" value="F:transcription cis-regulatory region binding"/>
    <property type="evidence" value="ECO:0007669"/>
    <property type="project" value="TreeGrafter"/>
</dbReference>
<name>A0A261UAX9_9BORD</name>